<keyword evidence="1" id="KW-0472">Membrane</keyword>
<evidence type="ECO:0000313" key="2">
    <source>
        <dbReference type="EMBL" id="GAB1318233.1"/>
    </source>
</evidence>
<reference evidence="2 3" key="1">
    <citation type="submission" date="2024-09" db="EMBL/GenBank/DDBJ databases">
        <title>Itraconazole resistance in Madurella fahalii resulting from another homologue of gene encoding cytochrome P450 14-alpha sterol demethylase (CYP51).</title>
        <authorList>
            <person name="Yoshioka I."/>
            <person name="Fahal A.H."/>
            <person name="Kaneko S."/>
            <person name="Yaguchi T."/>
        </authorList>
    </citation>
    <scope>NUCLEOTIDE SEQUENCE [LARGE SCALE GENOMIC DNA]</scope>
    <source>
        <strain evidence="2 3">IFM 68171</strain>
    </source>
</reference>
<comment type="caution">
    <text evidence="2">The sequence shown here is derived from an EMBL/GenBank/DDBJ whole genome shotgun (WGS) entry which is preliminary data.</text>
</comment>
<evidence type="ECO:0000256" key="1">
    <source>
        <dbReference type="SAM" id="Phobius"/>
    </source>
</evidence>
<name>A0ABQ0GKD4_9PEZI</name>
<dbReference type="EMBL" id="BAAFSV010000004">
    <property type="protein sequence ID" value="GAB1318233.1"/>
    <property type="molecule type" value="Genomic_DNA"/>
</dbReference>
<protein>
    <submittedName>
        <fullName evidence="2">Uncharacterized protein</fullName>
    </submittedName>
</protein>
<accession>A0ABQ0GKD4</accession>
<keyword evidence="1" id="KW-1133">Transmembrane helix</keyword>
<proteinExistence type="predicted"/>
<keyword evidence="3" id="KW-1185">Reference proteome</keyword>
<dbReference type="GeneID" id="98179186"/>
<feature type="transmembrane region" description="Helical" evidence="1">
    <location>
        <begin position="63"/>
        <end position="87"/>
    </location>
</feature>
<dbReference type="Proteomes" id="UP001628179">
    <property type="component" value="Unassembled WGS sequence"/>
</dbReference>
<keyword evidence="1" id="KW-0812">Transmembrane</keyword>
<sequence>MGQNLSLEEPFADTSKATISPQDRFAQVILGAIWLGSAYGVGMIWCAVGLLSRWAGSGGERSINIFSVLSAFLLSTGWPAILLYFAMTSR</sequence>
<feature type="transmembrane region" description="Helical" evidence="1">
    <location>
        <begin position="25"/>
        <end position="51"/>
    </location>
</feature>
<evidence type="ECO:0000313" key="3">
    <source>
        <dbReference type="Proteomes" id="UP001628179"/>
    </source>
</evidence>
<organism evidence="2 3">
    <name type="scientific">Madurella fahalii</name>
    <dbReference type="NCBI Taxonomy" id="1157608"/>
    <lineage>
        <taxon>Eukaryota</taxon>
        <taxon>Fungi</taxon>
        <taxon>Dikarya</taxon>
        <taxon>Ascomycota</taxon>
        <taxon>Pezizomycotina</taxon>
        <taxon>Sordariomycetes</taxon>
        <taxon>Sordariomycetidae</taxon>
        <taxon>Sordariales</taxon>
        <taxon>Sordariales incertae sedis</taxon>
        <taxon>Madurella</taxon>
    </lineage>
</organism>
<gene>
    <name evidence="2" type="ORF">MFIFM68171_08443</name>
</gene>
<dbReference type="RefSeq" id="XP_070919964.1">
    <property type="nucleotide sequence ID" value="XM_071063863.1"/>
</dbReference>